<reference evidence="2 3" key="1">
    <citation type="submission" date="2018-05" db="EMBL/GenBank/DDBJ databases">
        <title>Zavarzinia sp. HR-AS.</title>
        <authorList>
            <person name="Lee Y."/>
            <person name="Jeon C.O."/>
        </authorList>
    </citation>
    <scope>NUCLEOTIDE SEQUENCE [LARGE SCALE GENOMIC DNA]</scope>
    <source>
        <strain evidence="2 3">HR-AS</strain>
    </source>
</reference>
<organism evidence="2 3">
    <name type="scientific">Zavarzinia aquatilis</name>
    <dbReference type="NCBI Taxonomy" id="2211142"/>
    <lineage>
        <taxon>Bacteria</taxon>
        <taxon>Pseudomonadati</taxon>
        <taxon>Pseudomonadota</taxon>
        <taxon>Alphaproteobacteria</taxon>
        <taxon>Rhodospirillales</taxon>
        <taxon>Zavarziniaceae</taxon>
        <taxon>Zavarzinia</taxon>
    </lineage>
</organism>
<dbReference type="RefSeq" id="WP_109901978.1">
    <property type="nucleotide sequence ID" value="NZ_QGLE01000001.1"/>
</dbReference>
<dbReference type="EMBL" id="QGLE01000001">
    <property type="protein sequence ID" value="PWR25719.1"/>
    <property type="molecule type" value="Genomic_DNA"/>
</dbReference>
<dbReference type="Proteomes" id="UP000245461">
    <property type="component" value="Unassembled WGS sequence"/>
</dbReference>
<accession>A0A317EFT9</accession>
<sequence length="402" mass="43027">MKFVAIIAMASNAMVAPAMAKDLFDITISTEGVTSGETFASAVDFFDRLENSVFSSLSGAYTETSVATARANFRGLPFVIEYRDDTAALHFTSSVIDIDETFVGADRDESENLFIDYLQSNDSNITQKITDYTVSQTATDPVAGNPSSLVDRTAAADFSSSTSVGGTLPATSSVNSAVAFGARLGRFTVGDQETSVYDLPIRYFARLTDDGYGIVFDAPITIVSVEEAYSYSGSIGLGVRLPILPYWTLTPGARIGAVGSADLGALAYVYDGSLTSNVTFAIDEFQFSVGNAVTLSQTASVTVDDYEIDYEVANTIFRNGVGVVYPTDITIFDMPTTADIAIVNTTITGDDVYIDQYTDIALSIGLADDDENSLYNLARFGLTYSFGAHDYSGLTVNFGYQF</sequence>
<protein>
    <recommendedName>
        <fullName evidence="4">Autotransporter domain-containing protein</fullName>
    </recommendedName>
</protein>
<name>A0A317EFT9_9PROT</name>
<dbReference type="AlphaFoldDB" id="A0A317EFT9"/>
<evidence type="ECO:0000256" key="1">
    <source>
        <dbReference type="SAM" id="SignalP"/>
    </source>
</evidence>
<keyword evidence="1" id="KW-0732">Signal</keyword>
<proteinExistence type="predicted"/>
<feature type="signal peptide" evidence="1">
    <location>
        <begin position="1"/>
        <end position="20"/>
    </location>
</feature>
<dbReference type="OrthoDB" id="7462457at2"/>
<comment type="caution">
    <text evidence="2">The sequence shown here is derived from an EMBL/GenBank/DDBJ whole genome shotgun (WGS) entry which is preliminary data.</text>
</comment>
<evidence type="ECO:0000313" key="2">
    <source>
        <dbReference type="EMBL" id="PWR25719.1"/>
    </source>
</evidence>
<evidence type="ECO:0008006" key="4">
    <source>
        <dbReference type="Google" id="ProtNLM"/>
    </source>
</evidence>
<evidence type="ECO:0000313" key="3">
    <source>
        <dbReference type="Proteomes" id="UP000245461"/>
    </source>
</evidence>
<keyword evidence="3" id="KW-1185">Reference proteome</keyword>
<gene>
    <name evidence="2" type="ORF">DKG74_01800</name>
</gene>
<feature type="chain" id="PRO_5016295869" description="Autotransporter domain-containing protein" evidence="1">
    <location>
        <begin position="21"/>
        <end position="402"/>
    </location>
</feature>